<dbReference type="EMBL" id="CP011309">
    <property type="protein sequence ID" value="AKF27453.1"/>
    <property type="molecule type" value="Genomic_DNA"/>
</dbReference>
<dbReference type="RefSeq" id="WP_003856198.1">
    <property type="nucleotide sequence ID" value="NZ_CP011309.1"/>
</dbReference>
<dbReference type="GeneID" id="1019449"/>
<protein>
    <submittedName>
        <fullName evidence="2">Membrane protein</fullName>
    </submittedName>
</protein>
<gene>
    <name evidence="2" type="ORF">YH66_07785</name>
</gene>
<evidence type="ECO:0000313" key="2">
    <source>
        <dbReference type="EMBL" id="AKF27453.1"/>
    </source>
</evidence>
<evidence type="ECO:0000256" key="1">
    <source>
        <dbReference type="SAM" id="Phobius"/>
    </source>
</evidence>
<keyword evidence="1" id="KW-0472">Membrane</keyword>
<dbReference type="Proteomes" id="UP000034037">
    <property type="component" value="Chromosome"/>
</dbReference>
<dbReference type="AlphaFoldDB" id="A0A0F6Z5K3"/>
<accession>A0A0F6Z5K3</accession>
<proteinExistence type="predicted"/>
<name>A0A0F6Z5K3_9CORY</name>
<reference evidence="2 3" key="1">
    <citation type="submission" date="2015-04" db="EMBL/GenBank/DDBJ databases">
        <title>Complete Genome Sequence of Brevibacterium flavum ATCC 15168.</title>
        <authorList>
            <person name="Ahn J."/>
            <person name="Park G."/>
            <person name="Jeon W."/>
            <person name="Jang Y."/>
            <person name="Jang M."/>
            <person name="Lee H."/>
            <person name="Lee H."/>
        </authorList>
    </citation>
    <scope>NUCLEOTIDE SEQUENCE [LARGE SCALE GENOMIC DNA]</scope>
    <source>
        <strain evidence="2 3">ATCC 15168</strain>
    </source>
</reference>
<feature type="transmembrane region" description="Helical" evidence="1">
    <location>
        <begin position="7"/>
        <end position="25"/>
    </location>
</feature>
<sequence length="63" mass="7448">MMASRMIPALWFRLIVLIGFTGFVLWESMWIFVLIGLLLIAVSGWQLWTAYKTRDEVEKQRNT</sequence>
<organism evidence="2 3">
    <name type="scientific">[Brevibacterium] flavum</name>
    <dbReference type="NCBI Taxonomy" id="92706"/>
    <lineage>
        <taxon>Bacteria</taxon>
        <taxon>Bacillati</taxon>
        <taxon>Actinomycetota</taxon>
        <taxon>Actinomycetes</taxon>
        <taxon>Mycobacteriales</taxon>
        <taxon>Corynebacteriaceae</taxon>
        <taxon>Corynebacterium</taxon>
    </lineage>
</organism>
<keyword evidence="3" id="KW-1185">Reference proteome</keyword>
<keyword evidence="1" id="KW-0812">Transmembrane</keyword>
<evidence type="ECO:0000313" key="3">
    <source>
        <dbReference type="Proteomes" id="UP000034037"/>
    </source>
</evidence>
<keyword evidence="1" id="KW-1133">Transmembrane helix</keyword>
<dbReference type="PATRIC" id="fig|92706.3.peg.1619"/>
<dbReference type="HOGENOM" id="CLU_207688_0_0_11"/>
<feature type="transmembrane region" description="Helical" evidence="1">
    <location>
        <begin position="31"/>
        <end position="51"/>
    </location>
</feature>